<feature type="region of interest" description="Disordered" evidence="1">
    <location>
        <begin position="117"/>
        <end position="146"/>
    </location>
</feature>
<organism evidence="4">
    <name type="scientific">Haemonchus placei</name>
    <name type="common">Barber's pole worm</name>
    <dbReference type="NCBI Taxonomy" id="6290"/>
    <lineage>
        <taxon>Eukaryota</taxon>
        <taxon>Metazoa</taxon>
        <taxon>Ecdysozoa</taxon>
        <taxon>Nematoda</taxon>
        <taxon>Chromadorea</taxon>
        <taxon>Rhabditida</taxon>
        <taxon>Rhabditina</taxon>
        <taxon>Rhabditomorpha</taxon>
        <taxon>Strongyloidea</taxon>
        <taxon>Trichostrongylidae</taxon>
        <taxon>Haemonchus</taxon>
    </lineage>
</organism>
<feature type="compositionally biased region" description="Low complexity" evidence="1">
    <location>
        <begin position="132"/>
        <end position="146"/>
    </location>
</feature>
<dbReference type="AlphaFoldDB" id="A0A0N4W4I4"/>
<dbReference type="EMBL" id="UZAF01016252">
    <property type="protein sequence ID" value="VDO24032.1"/>
    <property type="molecule type" value="Genomic_DNA"/>
</dbReference>
<dbReference type="OMA" id="IEKCDRQ"/>
<gene>
    <name evidence="2" type="ORF">HPLM_LOCUS4795</name>
</gene>
<sequence>MSGSMHKADGSPAAPPFNPVGPKVYCNQQRGLVREKINLQFIEKCDRQIEKCDRQRPARPLGFPTMESISINTQNDLLSTASTLMRLGDFSNGRPDFGIGELVDEFASLATYTPPLTPASTSSSSDVPNENSIGITSISSDSSASTDSFPKTFAAPLLNSLGDPLPPALSNSLPVFSNGNTNIVGVVELSSSPPAPLLSNNEGNHLNPASGCGSFTVTEPPVANTNDDSAATDSSANPPRAVRRFQYWCRVLQTRRRNQMCRFCYERYVHMCLDSRQPVPATFDRGMWHGHNMKERGMVT</sequence>
<evidence type="ECO:0000313" key="4">
    <source>
        <dbReference type="WBParaSite" id="HPLM_0000480301-mRNA-1"/>
    </source>
</evidence>
<dbReference type="STRING" id="6290.A0A0N4W4I4"/>
<proteinExistence type="predicted"/>
<keyword evidence="3" id="KW-1185">Reference proteome</keyword>
<evidence type="ECO:0000313" key="3">
    <source>
        <dbReference type="Proteomes" id="UP000268014"/>
    </source>
</evidence>
<name>A0A0N4W4I4_HAEPC</name>
<feature type="region of interest" description="Disordered" evidence="1">
    <location>
        <begin position="1"/>
        <end position="20"/>
    </location>
</feature>
<accession>A0A0N4W4I4</accession>
<reference evidence="2 3" key="2">
    <citation type="submission" date="2018-11" db="EMBL/GenBank/DDBJ databases">
        <authorList>
            <consortium name="Pathogen Informatics"/>
        </authorList>
    </citation>
    <scope>NUCLEOTIDE SEQUENCE [LARGE SCALE GENOMIC DNA]</scope>
    <source>
        <strain evidence="2 3">MHpl1</strain>
    </source>
</reference>
<dbReference type="OrthoDB" id="5864971at2759"/>
<dbReference type="Proteomes" id="UP000268014">
    <property type="component" value="Unassembled WGS sequence"/>
</dbReference>
<evidence type="ECO:0000313" key="2">
    <source>
        <dbReference type="EMBL" id="VDO24032.1"/>
    </source>
</evidence>
<dbReference type="WBParaSite" id="HPLM_0000480301-mRNA-1">
    <property type="protein sequence ID" value="HPLM_0000480301-mRNA-1"/>
    <property type="gene ID" value="HPLM_0000480301"/>
</dbReference>
<reference evidence="4" key="1">
    <citation type="submission" date="2017-02" db="UniProtKB">
        <authorList>
            <consortium name="WormBaseParasite"/>
        </authorList>
    </citation>
    <scope>IDENTIFICATION</scope>
</reference>
<protein>
    <submittedName>
        <fullName evidence="4">IBD domain-containing protein</fullName>
    </submittedName>
</protein>
<evidence type="ECO:0000256" key="1">
    <source>
        <dbReference type="SAM" id="MobiDB-lite"/>
    </source>
</evidence>